<dbReference type="Proteomes" id="UP001208689">
    <property type="component" value="Chromosome"/>
</dbReference>
<dbReference type="EMBL" id="CP104013">
    <property type="protein sequence ID" value="UYP48809.1"/>
    <property type="molecule type" value="Genomic_DNA"/>
</dbReference>
<organism evidence="2 3">
    <name type="scientific">Candidatus Lokiarchaeum ossiferum</name>
    <dbReference type="NCBI Taxonomy" id="2951803"/>
    <lineage>
        <taxon>Archaea</taxon>
        <taxon>Promethearchaeati</taxon>
        <taxon>Promethearchaeota</taxon>
        <taxon>Promethearchaeia</taxon>
        <taxon>Promethearchaeales</taxon>
        <taxon>Promethearchaeaceae</taxon>
        <taxon>Candidatus Lokiarchaeum</taxon>
    </lineage>
</organism>
<gene>
    <name evidence="2" type="ORF">NEF87_005094</name>
</gene>
<evidence type="ECO:0000313" key="2">
    <source>
        <dbReference type="EMBL" id="UYP48809.1"/>
    </source>
</evidence>
<feature type="transmembrane region" description="Helical" evidence="1">
    <location>
        <begin position="30"/>
        <end position="50"/>
    </location>
</feature>
<keyword evidence="3" id="KW-1185">Reference proteome</keyword>
<keyword evidence="1" id="KW-1133">Transmembrane helix</keyword>
<accession>A0ABY6I2A9</accession>
<sequence>MLIDRSMYQFFYSHLVETPSISWKPKRRNLLHYLLIGGIIYGSIMIPTYVGDFRLAEITSVNVTQPIVVGQIGQVEVSGIFRSIGSPVHQRCIINPITKQIQLFIWQSHDAPYQAMCYFSVNFTVSVHLSGTWEVNCHSVIFYIKVPTASE</sequence>
<keyword evidence="1" id="KW-0472">Membrane</keyword>
<name>A0ABY6I2A9_9ARCH</name>
<proteinExistence type="predicted"/>
<reference evidence="2" key="1">
    <citation type="submission" date="2022-09" db="EMBL/GenBank/DDBJ databases">
        <title>Actin cytoskeleton and complex cell architecture in an #Asgard archaeon.</title>
        <authorList>
            <person name="Ponce Toledo R.I."/>
            <person name="Schleper C."/>
            <person name="Rodrigues Oliveira T."/>
            <person name="Wollweber F."/>
            <person name="Xu J."/>
            <person name="Rittmann S."/>
            <person name="Klingl A."/>
            <person name="Pilhofer M."/>
        </authorList>
    </citation>
    <scope>NUCLEOTIDE SEQUENCE</scope>
    <source>
        <strain evidence="2">B-35</strain>
    </source>
</reference>
<keyword evidence="1" id="KW-0812">Transmembrane</keyword>
<evidence type="ECO:0000256" key="1">
    <source>
        <dbReference type="SAM" id="Phobius"/>
    </source>
</evidence>
<evidence type="ECO:0000313" key="3">
    <source>
        <dbReference type="Proteomes" id="UP001208689"/>
    </source>
</evidence>
<protein>
    <submittedName>
        <fullName evidence="2">Uncharacterized protein</fullName>
    </submittedName>
</protein>